<evidence type="ECO:0000313" key="1">
    <source>
        <dbReference type="EMBL" id="VBB18251.1"/>
    </source>
</evidence>
<proteinExistence type="predicted"/>
<evidence type="ECO:0000313" key="2">
    <source>
        <dbReference type="Proteomes" id="UP000594342"/>
    </source>
</evidence>
<comment type="caution">
    <text evidence="1">The sequence shown here is derived from an EMBL/GenBank/DDBJ whole genome shotgun (WGS) entry which is preliminary data.</text>
</comment>
<keyword evidence="2" id="KW-1185">Reference proteome</keyword>
<protein>
    <submittedName>
        <fullName evidence="1">Uncharacterized protein</fullName>
    </submittedName>
</protein>
<sequence>LKSHLDLNHFKIYLTCITTVMTSHYGSAPKTMKGLRMRGGTLTILPQSEKPSFDGSWRMVSNSGQHNCGIYVNDDNKTRIVKCVRSDITEKNDQSQDANKKVGFDIFPKIYRYFTYDPDKDSDKFIEMDRLDGDVTDLLMDLLPKQIMSHFVEKSIVTKTEGDDLLRLLTLKMPSTFPSEKIGLNFRGLTPIIRLVLENRLEGKPLPKTDIELQKLFDTLKVDDYSRSYLTVEDVIKVVKKFDDFVSEFKESIVSFRTYEAFIKEYLIELAKLVDVVNDQILLLNLFLLKANYVYNDNKYDNYGFRLSTTRENYLGVDWNDKNKIGDSYFYVNVLDWESGLRSVNPAPNSSFSSGKSENEEEVERWIKFYLAGFNLHFSVHGQYNIRRLNEGVINEDQESLFAKYDVPKDIIGIMAKEIMYEHPQQNNQNSQKIVSLDTATVYLDQKYSGESIRTKVKSLIKSPLMIVDDPSLSRDEIVLIGSGFNNFTRIKFNEADKTYTVTCLDDNRKPATVPSHWPTGQIVTKDIQFAIRFINAIYAR</sequence>
<dbReference type="Gene3D" id="2.60.40.10">
    <property type="entry name" value="Immunoglobulins"/>
    <property type="match status" value="1"/>
</dbReference>
<name>A0A5K0U9J9_9VIRU</name>
<accession>A0A5K0U9J9</accession>
<dbReference type="InterPro" id="IPR013783">
    <property type="entry name" value="Ig-like_fold"/>
</dbReference>
<feature type="non-terminal residue" evidence="1">
    <location>
        <position position="1"/>
    </location>
</feature>
<gene>
    <name evidence="1" type="ORF">YASMINEVIRUS_714</name>
</gene>
<organism evidence="1 2">
    <name type="scientific">Yasminevirus sp. GU-2018</name>
    <dbReference type="NCBI Taxonomy" id="2420051"/>
    <lineage>
        <taxon>Viruses</taxon>
        <taxon>Varidnaviria</taxon>
        <taxon>Bamfordvirae</taxon>
        <taxon>Nucleocytoviricota</taxon>
        <taxon>Megaviricetes</taxon>
        <taxon>Imitervirales</taxon>
        <taxon>Mimiviridae</taxon>
        <taxon>Klosneuvirinae</taxon>
        <taxon>Yasminevirus</taxon>
        <taxon>Yasminevirus saudimassiliense</taxon>
    </lineage>
</organism>
<dbReference type="Proteomes" id="UP000594342">
    <property type="component" value="Unassembled WGS sequence"/>
</dbReference>
<reference evidence="1 2" key="1">
    <citation type="submission" date="2018-10" db="EMBL/GenBank/DDBJ databases">
        <authorList>
            <consortium name="IHU Genomes"/>
        </authorList>
    </citation>
    <scope>NUCLEOTIDE SEQUENCE [LARGE SCALE GENOMIC DNA]</scope>
    <source>
        <strain evidence="1 2">A1</strain>
    </source>
</reference>
<dbReference type="EMBL" id="UPSH01000001">
    <property type="protein sequence ID" value="VBB18251.1"/>
    <property type="molecule type" value="Genomic_DNA"/>
</dbReference>